<feature type="transmembrane region" description="Helical" evidence="1">
    <location>
        <begin position="49"/>
        <end position="71"/>
    </location>
</feature>
<reference evidence="2 3" key="1">
    <citation type="submission" date="2017-09" db="EMBL/GenBank/DDBJ databases">
        <title>Depth-based differentiation of microbial function through sediment-hosted aquifers and enrichment of novel symbionts in the deep terrestrial subsurface.</title>
        <authorList>
            <person name="Probst A.J."/>
            <person name="Ladd B."/>
            <person name="Jarett J.K."/>
            <person name="Geller-Mcgrath D.E."/>
            <person name="Sieber C.M."/>
            <person name="Emerson J.B."/>
            <person name="Anantharaman K."/>
            <person name="Thomas B.C."/>
            <person name="Malmstrom R."/>
            <person name="Stieglmeier M."/>
            <person name="Klingl A."/>
            <person name="Woyke T."/>
            <person name="Ryan C.M."/>
            <person name="Banfield J.F."/>
        </authorList>
    </citation>
    <scope>NUCLEOTIDE SEQUENCE [LARGE SCALE GENOMIC DNA]</scope>
    <source>
        <strain evidence="2">CG23_combo_of_CG06-09_8_20_14_all_38_19</strain>
    </source>
</reference>
<comment type="caution">
    <text evidence="2">The sequence shown here is derived from an EMBL/GenBank/DDBJ whole genome shotgun (WGS) entry which is preliminary data.</text>
</comment>
<proteinExistence type="predicted"/>
<organism evidence="2 3">
    <name type="scientific">Candidatus Nealsonbacteria bacterium CG23_combo_of_CG06-09_8_20_14_all_38_19</name>
    <dbReference type="NCBI Taxonomy" id="1974721"/>
    <lineage>
        <taxon>Bacteria</taxon>
        <taxon>Candidatus Nealsoniibacteriota</taxon>
    </lineage>
</organism>
<dbReference type="EMBL" id="PCRP01000036">
    <property type="protein sequence ID" value="PIP23623.1"/>
    <property type="molecule type" value="Genomic_DNA"/>
</dbReference>
<protein>
    <submittedName>
        <fullName evidence="2">Uncharacterized protein</fullName>
    </submittedName>
</protein>
<gene>
    <name evidence="2" type="ORF">COX36_02325</name>
</gene>
<dbReference type="Proteomes" id="UP000230273">
    <property type="component" value="Unassembled WGS sequence"/>
</dbReference>
<keyword evidence="1" id="KW-0472">Membrane</keyword>
<keyword evidence="1" id="KW-0812">Transmembrane</keyword>
<dbReference type="AlphaFoldDB" id="A0A2G9YY24"/>
<evidence type="ECO:0000313" key="3">
    <source>
        <dbReference type="Proteomes" id="UP000230273"/>
    </source>
</evidence>
<sequence>MKGKKFLEKLAEPWLKHPYVVNGLTLIIGVMILFTAIDDPEILGKNMDILVAMFFAVLFIVGSVANIYLAIRYRSAH</sequence>
<feature type="transmembrane region" description="Helical" evidence="1">
    <location>
        <begin position="20"/>
        <end position="37"/>
    </location>
</feature>
<keyword evidence="1" id="KW-1133">Transmembrane helix</keyword>
<name>A0A2G9YY24_9BACT</name>
<accession>A0A2G9YY24</accession>
<evidence type="ECO:0000256" key="1">
    <source>
        <dbReference type="SAM" id="Phobius"/>
    </source>
</evidence>
<evidence type="ECO:0000313" key="2">
    <source>
        <dbReference type="EMBL" id="PIP23623.1"/>
    </source>
</evidence>